<dbReference type="EMBL" id="JACXAA010000001">
    <property type="protein sequence ID" value="MBD2751586.1"/>
    <property type="molecule type" value="Genomic_DNA"/>
</dbReference>
<evidence type="ECO:0000313" key="9">
    <source>
        <dbReference type="EMBL" id="MBD2751586.1"/>
    </source>
</evidence>
<dbReference type="Pfam" id="PF02687">
    <property type="entry name" value="FtsX"/>
    <property type="match status" value="2"/>
</dbReference>
<dbReference type="PANTHER" id="PTHR30572">
    <property type="entry name" value="MEMBRANE COMPONENT OF TRANSPORTER-RELATED"/>
    <property type="match status" value="1"/>
</dbReference>
<feature type="transmembrane region" description="Helical" evidence="6">
    <location>
        <begin position="769"/>
        <end position="791"/>
    </location>
</feature>
<proteinExistence type="predicted"/>
<feature type="domain" description="MacB-like periplasmic core" evidence="8">
    <location>
        <begin position="445"/>
        <end position="621"/>
    </location>
</feature>
<evidence type="ECO:0000256" key="1">
    <source>
        <dbReference type="ARBA" id="ARBA00004651"/>
    </source>
</evidence>
<feature type="transmembrane region" description="Helical" evidence="6">
    <location>
        <begin position="290"/>
        <end position="310"/>
    </location>
</feature>
<keyword evidence="4 6" id="KW-1133">Transmembrane helix</keyword>
<dbReference type="InterPro" id="IPR050250">
    <property type="entry name" value="Macrolide_Exporter_MacB"/>
</dbReference>
<name>A0A927GBN9_9BACT</name>
<dbReference type="GO" id="GO:0005886">
    <property type="term" value="C:plasma membrane"/>
    <property type="evidence" value="ECO:0007669"/>
    <property type="project" value="UniProtKB-SubCell"/>
</dbReference>
<dbReference type="PANTHER" id="PTHR30572:SF18">
    <property type="entry name" value="ABC-TYPE MACROLIDE FAMILY EXPORT SYSTEM PERMEASE COMPONENT 2"/>
    <property type="match status" value="1"/>
</dbReference>
<keyword evidence="5 6" id="KW-0472">Membrane</keyword>
<evidence type="ECO:0000259" key="7">
    <source>
        <dbReference type="Pfam" id="PF02687"/>
    </source>
</evidence>
<feature type="domain" description="ABC3 transporter permease C-terminal" evidence="7">
    <location>
        <begin position="688"/>
        <end position="801"/>
    </location>
</feature>
<keyword evidence="10" id="KW-1185">Reference proteome</keyword>
<dbReference type="Proteomes" id="UP000653797">
    <property type="component" value="Unassembled WGS sequence"/>
</dbReference>
<accession>A0A927GBN9</accession>
<feature type="transmembrane region" description="Helical" evidence="6">
    <location>
        <begin position="729"/>
        <end position="748"/>
    </location>
</feature>
<protein>
    <submittedName>
        <fullName evidence="9">ABC transporter permease</fullName>
    </submittedName>
</protein>
<feature type="domain" description="ABC3 transporter permease C-terminal" evidence="7">
    <location>
        <begin position="296"/>
        <end position="412"/>
    </location>
</feature>
<evidence type="ECO:0000256" key="6">
    <source>
        <dbReference type="SAM" id="Phobius"/>
    </source>
</evidence>
<evidence type="ECO:0000256" key="2">
    <source>
        <dbReference type="ARBA" id="ARBA00022475"/>
    </source>
</evidence>
<dbReference type="RefSeq" id="WP_191037227.1">
    <property type="nucleotide sequence ID" value="NZ_JACXAA010000001.1"/>
</dbReference>
<dbReference type="Pfam" id="PF12704">
    <property type="entry name" value="MacB_PCD"/>
    <property type="match status" value="2"/>
</dbReference>
<feature type="transmembrane region" description="Helical" evidence="6">
    <location>
        <begin position="435"/>
        <end position="454"/>
    </location>
</feature>
<dbReference type="InterPro" id="IPR025857">
    <property type="entry name" value="MacB_PCD"/>
</dbReference>
<dbReference type="InterPro" id="IPR003838">
    <property type="entry name" value="ABC3_permease_C"/>
</dbReference>
<feature type="domain" description="MacB-like periplasmic core" evidence="8">
    <location>
        <begin position="20"/>
        <end position="246"/>
    </location>
</feature>
<evidence type="ECO:0000256" key="5">
    <source>
        <dbReference type="ARBA" id="ARBA00023136"/>
    </source>
</evidence>
<dbReference type="AlphaFoldDB" id="A0A927GBN9"/>
<dbReference type="GO" id="GO:0022857">
    <property type="term" value="F:transmembrane transporter activity"/>
    <property type="evidence" value="ECO:0007669"/>
    <property type="project" value="TreeGrafter"/>
</dbReference>
<keyword evidence="3 6" id="KW-0812">Transmembrane</keyword>
<feature type="transmembrane region" description="Helical" evidence="6">
    <location>
        <begin position="375"/>
        <end position="403"/>
    </location>
</feature>
<comment type="caution">
    <text evidence="9">The sequence shown here is derived from an EMBL/GenBank/DDBJ whole genome shotgun (WGS) entry which is preliminary data.</text>
</comment>
<feature type="transmembrane region" description="Helical" evidence="6">
    <location>
        <begin position="685"/>
        <end position="709"/>
    </location>
</feature>
<gene>
    <name evidence="9" type="ORF">IC230_01685</name>
</gene>
<dbReference type="PROSITE" id="PS51257">
    <property type="entry name" value="PROKAR_LIPOPROTEIN"/>
    <property type="match status" value="1"/>
</dbReference>
<organism evidence="9 10">
    <name type="scientific">Spirosoma validum</name>
    <dbReference type="NCBI Taxonomy" id="2771355"/>
    <lineage>
        <taxon>Bacteria</taxon>
        <taxon>Pseudomonadati</taxon>
        <taxon>Bacteroidota</taxon>
        <taxon>Cytophagia</taxon>
        <taxon>Cytophagales</taxon>
        <taxon>Cytophagaceae</taxon>
        <taxon>Spirosoma</taxon>
    </lineage>
</organism>
<evidence type="ECO:0000256" key="4">
    <source>
        <dbReference type="ARBA" id="ARBA00022989"/>
    </source>
</evidence>
<reference evidence="9" key="1">
    <citation type="submission" date="2020-09" db="EMBL/GenBank/DDBJ databases">
        <authorList>
            <person name="Kim M.K."/>
        </authorList>
    </citation>
    <scope>NUCLEOTIDE SEQUENCE</scope>
    <source>
        <strain evidence="9">BT704</strain>
    </source>
</reference>
<keyword evidence="2" id="KW-1003">Cell membrane</keyword>
<feature type="transmembrane region" description="Helical" evidence="6">
    <location>
        <begin position="347"/>
        <end position="368"/>
    </location>
</feature>
<comment type="subcellular location">
    <subcellularLocation>
        <location evidence="1">Cell membrane</location>
        <topology evidence="1">Multi-pass membrane protein</topology>
    </subcellularLocation>
</comment>
<evidence type="ECO:0000259" key="8">
    <source>
        <dbReference type="Pfam" id="PF12704"/>
    </source>
</evidence>
<evidence type="ECO:0000313" key="10">
    <source>
        <dbReference type="Proteomes" id="UP000653797"/>
    </source>
</evidence>
<evidence type="ECO:0000256" key="3">
    <source>
        <dbReference type="ARBA" id="ARBA00022692"/>
    </source>
</evidence>
<sequence>MLKSYFTTALRALKRNWNYTVINIVGLTFGLACCLILFLAIRYELSYDRHHANADNTYRMITYYRDSDGDDRNTGVTLPALAALRTDFPELKHQLTLVYELYGGLVKAGDNQSSKFLEDGGVLAFVEPEYFRLFDYQWKEGNPQTAVKNPNTVVLSERMAHKYFGNADPVGKSIRVENKLDFVVTGVVQNPPATTNLPFEVLLSFASLKQFGANGGWDEWKAVYSGAQLYLTLPPTLSSAQMEKALVPFVHKYMSPEDAKHLQYELQPLTNIHFDARTGNSANRTVSKRMIWAMALLGLFILITACVNFINLATAQAIRRAKEVGVRKVLGSSQIQLVRQFLGETGLLTGFAVGLAFLLAHLSLPYVAELLDIKVAALILLDPFVIGFVVLLGVLTTVLSGFYPALVLSGYQPVLALRGKMRMAGNSQLTLRRSLIVFQFAISQMLIIGTIIAYSQMKYFRSADLGYDKDAILTVQIPERKQGQLEALKAKLTGLPNIRSMSYGLSIPSSDGNWWSSFTYNNAAKEADFGVVFRFADTSYLNTYGLKLIAGRMYQSADTTREVVVNESLVKKLGIHQPQQIIGKYLTLGGGGNVNKQIVGVVKDFNTFSLHQQTNPSILTTRRDAYHVLGIKLSTQQGGTAAINRLIGEVETAWNATFPDFVFKYEFLDQTLVNFYKSEERMYSLFRLLAGIAIFIGCLGLYGVVAFMAESRTKEVGIRKVLGATTSHIVGLFSADFVKLVLIALVLASPIAGYIMDKWLADFPYRITISWWMFALTGIVAVSIALLTISFQSIKAALMNPVKSLRSE</sequence>
<feature type="transmembrane region" description="Helical" evidence="6">
    <location>
        <begin position="20"/>
        <end position="41"/>
    </location>
</feature>